<evidence type="ECO:0000313" key="1">
    <source>
        <dbReference type="EMBL" id="KAK7375605.1"/>
    </source>
</evidence>
<dbReference type="AlphaFoldDB" id="A0AAN9RGP9"/>
<name>A0AAN9RGP9_PSOTE</name>
<evidence type="ECO:0000313" key="2">
    <source>
        <dbReference type="Proteomes" id="UP001386955"/>
    </source>
</evidence>
<dbReference type="EMBL" id="JAYMYS010000053">
    <property type="protein sequence ID" value="KAK7375605.1"/>
    <property type="molecule type" value="Genomic_DNA"/>
</dbReference>
<dbReference type="Proteomes" id="UP001386955">
    <property type="component" value="Unassembled WGS sequence"/>
</dbReference>
<accession>A0AAN9RGP9</accession>
<sequence>MGEKESRRCERERESENMRVFEKLTFVNSFDGDMLQPLGKVKIMARSFKEDELFGKRKRVRVCEEENDVAY</sequence>
<gene>
    <name evidence="1" type="ORF">VNO78_35512</name>
</gene>
<keyword evidence="2" id="KW-1185">Reference proteome</keyword>
<protein>
    <submittedName>
        <fullName evidence="1">Uncharacterized protein</fullName>
    </submittedName>
</protein>
<proteinExistence type="predicted"/>
<organism evidence="1 2">
    <name type="scientific">Psophocarpus tetragonolobus</name>
    <name type="common">Winged bean</name>
    <name type="synonym">Dolichos tetragonolobus</name>
    <dbReference type="NCBI Taxonomy" id="3891"/>
    <lineage>
        <taxon>Eukaryota</taxon>
        <taxon>Viridiplantae</taxon>
        <taxon>Streptophyta</taxon>
        <taxon>Embryophyta</taxon>
        <taxon>Tracheophyta</taxon>
        <taxon>Spermatophyta</taxon>
        <taxon>Magnoliopsida</taxon>
        <taxon>eudicotyledons</taxon>
        <taxon>Gunneridae</taxon>
        <taxon>Pentapetalae</taxon>
        <taxon>rosids</taxon>
        <taxon>fabids</taxon>
        <taxon>Fabales</taxon>
        <taxon>Fabaceae</taxon>
        <taxon>Papilionoideae</taxon>
        <taxon>50 kb inversion clade</taxon>
        <taxon>NPAAA clade</taxon>
        <taxon>indigoferoid/millettioid clade</taxon>
        <taxon>Phaseoleae</taxon>
        <taxon>Psophocarpus</taxon>
    </lineage>
</organism>
<comment type="caution">
    <text evidence="1">The sequence shown here is derived from an EMBL/GenBank/DDBJ whole genome shotgun (WGS) entry which is preliminary data.</text>
</comment>
<reference evidence="1 2" key="1">
    <citation type="submission" date="2024-01" db="EMBL/GenBank/DDBJ databases">
        <title>The genomes of 5 underutilized Papilionoideae crops provide insights into root nodulation and disease resistanc.</title>
        <authorList>
            <person name="Jiang F."/>
        </authorList>
    </citation>
    <scope>NUCLEOTIDE SEQUENCE [LARGE SCALE GENOMIC DNA]</scope>
    <source>
        <strain evidence="1">DUOXIRENSHENG_FW03</strain>
        <tissue evidence="1">Leaves</tissue>
    </source>
</reference>